<protein>
    <submittedName>
        <fullName evidence="1">Uncharacterized protein</fullName>
    </submittedName>
</protein>
<proteinExistence type="predicted"/>
<evidence type="ECO:0000313" key="2">
    <source>
        <dbReference type="Proteomes" id="UP001590950"/>
    </source>
</evidence>
<comment type="caution">
    <text evidence="1">The sequence shown here is derived from an EMBL/GenBank/DDBJ whole genome shotgun (WGS) entry which is preliminary data.</text>
</comment>
<dbReference type="SUPFAM" id="SSF141571">
    <property type="entry name" value="Pentapeptide repeat-like"/>
    <property type="match status" value="1"/>
</dbReference>
<dbReference type="EMBL" id="JBEFKJ010000037">
    <property type="protein sequence ID" value="KAL2037734.1"/>
    <property type="molecule type" value="Genomic_DNA"/>
</dbReference>
<name>A0ABR3ZX38_9LECA</name>
<sequence>MARLLGSTSIQASMDAELQDAELQDAELQDAKLQDAELQDAELQDAELQDVTGLAVFLDHVRRHGTSGLWRKRTRGARMDPDLQVFKSLRAIANTTSIPTSIKCFATLETPNSKDVDTFVFPTTDPLSMVSKPSVTARTFDPTSGAVNTPT</sequence>
<dbReference type="Proteomes" id="UP001590950">
    <property type="component" value="Unassembled WGS sequence"/>
</dbReference>
<keyword evidence="2" id="KW-1185">Reference proteome</keyword>
<organism evidence="1 2">
    <name type="scientific">Stereocaulon virgatum</name>
    <dbReference type="NCBI Taxonomy" id="373712"/>
    <lineage>
        <taxon>Eukaryota</taxon>
        <taxon>Fungi</taxon>
        <taxon>Dikarya</taxon>
        <taxon>Ascomycota</taxon>
        <taxon>Pezizomycotina</taxon>
        <taxon>Lecanoromycetes</taxon>
        <taxon>OSLEUM clade</taxon>
        <taxon>Lecanoromycetidae</taxon>
        <taxon>Lecanorales</taxon>
        <taxon>Lecanorineae</taxon>
        <taxon>Stereocaulaceae</taxon>
        <taxon>Stereocaulon</taxon>
    </lineage>
</organism>
<accession>A0ABR3ZX38</accession>
<reference evidence="1 2" key="1">
    <citation type="submission" date="2024-09" db="EMBL/GenBank/DDBJ databases">
        <title>Rethinking Asexuality: The Enigmatic Case of Functional Sexual Genes in Lepraria (Stereocaulaceae).</title>
        <authorList>
            <person name="Doellman M."/>
            <person name="Sun Y."/>
            <person name="Barcenas-Pena A."/>
            <person name="Lumbsch H.T."/>
            <person name="Grewe F."/>
        </authorList>
    </citation>
    <scope>NUCLEOTIDE SEQUENCE [LARGE SCALE GENOMIC DNA]</scope>
    <source>
        <strain evidence="1 2">Mercado 3170</strain>
    </source>
</reference>
<dbReference type="Gene3D" id="2.160.20.80">
    <property type="entry name" value="E3 ubiquitin-protein ligase SopA"/>
    <property type="match status" value="1"/>
</dbReference>
<dbReference type="InterPro" id="IPR001646">
    <property type="entry name" value="5peptide_repeat"/>
</dbReference>
<gene>
    <name evidence="1" type="ORF">N7G274_009459</name>
</gene>
<evidence type="ECO:0000313" key="1">
    <source>
        <dbReference type="EMBL" id="KAL2037734.1"/>
    </source>
</evidence>
<dbReference type="Pfam" id="PF00805">
    <property type="entry name" value="Pentapeptide"/>
    <property type="match status" value="1"/>
</dbReference>